<feature type="domain" description="CCHC-type" evidence="3">
    <location>
        <begin position="98"/>
        <end position="114"/>
    </location>
</feature>
<keyword evidence="1" id="KW-0862">Zinc</keyword>
<evidence type="ECO:0000256" key="2">
    <source>
        <dbReference type="SAM" id="MobiDB-lite"/>
    </source>
</evidence>
<dbReference type="InterPro" id="IPR001878">
    <property type="entry name" value="Znf_CCHC"/>
</dbReference>
<feature type="region of interest" description="Disordered" evidence="2">
    <location>
        <begin position="1"/>
        <end position="60"/>
    </location>
</feature>
<dbReference type="GO" id="GO:0003676">
    <property type="term" value="F:nucleic acid binding"/>
    <property type="evidence" value="ECO:0007669"/>
    <property type="project" value="InterPro"/>
</dbReference>
<evidence type="ECO:0000259" key="3">
    <source>
        <dbReference type="PROSITE" id="PS50158"/>
    </source>
</evidence>
<gene>
    <name evidence="4" type="ORF">TRITD_3Av1G031610</name>
</gene>
<dbReference type="InterPro" id="IPR036875">
    <property type="entry name" value="Znf_CCHC_sf"/>
</dbReference>
<keyword evidence="1" id="KW-0479">Metal-binding</keyword>
<dbReference type="GO" id="GO:0008270">
    <property type="term" value="F:zinc ion binding"/>
    <property type="evidence" value="ECO:0007669"/>
    <property type="project" value="UniProtKB-KW"/>
</dbReference>
<proteinExistence type="predicted"/>
<organism evidence="4 5">
    <name type="scientific">Triticum turgidum subsp. durum</name>
    <name type="common">Durum wheat</name>
    <name type="synonym">Triticum durum</name>
    <dbReference type="NCBI Taxonomy" id="4567"/>
    <lineage>
        <taxon>Eukaryota</taxon>
        <taxon>Viridiplantae</taxon>
        <taxon>Streptophyta</taxon>
        <taxon>Embryophyta</taxon>
        <taxon>Tracheophyta</taxon>
        <taxon>Spermatophyta</taxon>
        <taxon>Magnoliopsida</taxon>
        <taxon>Liliopsida</taxon>
        <taxon>Poales</taxon>
        <taxon>Poaceae</taxon>
        <taxon>BOP clade</taxon>
        <taxon>Pooideae</taxon>
        <taxon>Triticodae</taxon>
        <taxon>Triticeae</taxon>
        <taxon>Triticinae</taxon>
        <taxon>Triticum</taxon>
    </lineage>
</organism>
<protein>
    <recommendedName>
        <fullName evidence="3">CCHC-type domain-containing protein</fullName>
    </recommendedName>
</protein>
<keyword evidence="1" id="KW-0863">Zinc-finger</keyword>
<dbReference type="SMART" id="SM00343">
    <property type="entry name" value="ZnF_C2HC"/>
    <property type="match status" value="2"/>
</dbReference>
<dbReference type="OMA" id="MFNDRCQ"/>
<feature type="compositionally biased region" description="Polar residues" evidence="2">
    <location>
        <begin position="25"/>
        <end position="37"/>
    </location>
</feature>
<evidence type="ECO:0000313" key="4">
    <source>
        <dbReference type="EMBL" id="VAH57638.1"/>
    </source>
</evidence>
<evidence type="ECO:0000313" key="5">
    <source>
        <dbReference type="Proteomes" id="UP000324705"/>
    </source>
</evidence>
<dbReference type="AlphaFoldDB" id="A0A9R0VFX3"/>
<dbReference type="PROSITE" id="PS50158">
    <property type="entry name" value="ZF_CCHC"/>
    <property type="match status" value="1"/>
</dbReference>
<name>A0A9R0VFX3_TRITD</name>
<feature type="compositionally biased region" description="Basic and acidic residues" evidence="2">
    <location>
        <begin position="44"/>
        <end position="59"/>
    </location>
</feature>
<dbReference type="SUPFAM" id="SSF57756">
    <property type="entry name" value="Retrovirus zinc finger-like domains"/>
    <property type="match status" value="1"/>
</dbReference>
<accession>A0A9R0VFX3</accession>
<dbReference type="EMBL" id="LT934115">
    <property type="protein sequence ID" value="VAH57638.1"/>
    <property type="molecule type" value="Genomic_DNA"/>
</dbReference>
<keyword evidence="5" id="KW-1185">Reference proteome</keyword>
<evidence type="ECO:0000256" key="1">
    <source>
        <dbReference type="PROSITE-ProRule" id="PRU00047"/>
    </source>
</evidence>
<sequence length="123" mass="13449">MHTKIQPPTAAAVSGGAGIEAVNDDATSGNETGNRHTSLLAPKKWKEMGRPTTSREKAPYEGLSKRTMFCSICRQQGHKRTTCLDWGDALKPVCKPARCKNCGIEGHRRNNCQKLGDLRMIGL</sequence>
<dbReference type="Gene3D" id="4.10.60.10">
    <property type="entry name" value="Zinc finger, CCHC-type"/>
    <property type="match status" value="1"/>
</dbReference>
<dbReference type="Gramene" id="TRITD3Av1G031610.1">
    <property type="protein sequence ID" value="TRITD3Av1G031610.1"/>
    <property type="gene ID" value="TRITD3Av1G031610"/>
</dbReference>
<reference evidence="4 5" key="1">
    <citation type="submission" date="2017-09" db="EMBL/GenBank/DDBJ databases">
        <authorList>
            <consortium name="International Durum Wheat Genome Sequencing Consortium (IDWGSC)"/>
            <person name="Milanesi L."/>
        </authorList>
    </citation>
    <scope>NUCLEOTIDE SEQUENCE [LARGE SCALE GENOMIC DNA]</scope>
    <source>
        <strain evidence="5">cv. Svevo</strain>
    </source>
</reference>
<dbReference type="Proteomes" id="UP000324705">
    <property type="component" value="Chromosome 3A"/>
</dbReference>